<dbReference type="Proteomes" id="UP000051660">
    <property type="component" value="Unassembled WGS sequence"/>
</dbReference>
<dbReference type="Gene3D" id="2.60.120.560">
    <property type="entry name" value="Exo-inulinase, domain 1"/>
    <property type="match status" value="1"/>
</dbReference>
<reference evidence="3 4" key="1">
    <citation type="submission" date="2014-03" db="EMBL/GenBank/DDBJ databases">
        <title>Bradyrhizobium valentinum sp. nov., isolated from effective nodules of Lupinus mariae-josephae, a lupine endemic of basic-lime soils in Eastern Spain.</title>
        <authorList>
            <person name="Duran D."/>
            <person name="Rey L."/>
            <person name="Navarro A."/>
            <person name="Busquets A."/>
            <person name="Imperial J."/>
            <person name="Ruiz-Argueso T."/>
        </authorList>
    </citation>
    <scope>NUCLEOTIDE SEQUENCE [LARGE SCALE GENOMIC DNA]</scope>
    <source>
        <strain evidence="3 4">CCBAU 23086</strain>
    </source>
</reference>
<accession>A0A0R3N1S9</accession>
<feature type="signal peptide" evidence="1">
    <location>
        <begin position="1"/>
        <end position="34"/>
    </location>
</feature>
<feature type="domain" description="Glycosyl hydrolase family 59 C-terminal lectin" evidence="2">
    <location>
        <begin position="116"/>
        <end position="226"/>
    </location>
</feature>
<name>A0A0R3N1S9_9BRAD</name>
<gene>
    <name evidence="3" type="ORF">CQ14_22880</name>
</gene>
<evidence type="ECO:0000259" key="2">
    <source>
        <dbReference type="Pfam" id="PF21708"/>
    </source>
</evidence>
<feature type="chain" id="PRO_5006444843" description="Glycosyl hydrolase family 59 C-terminal lectin domain-containing protein" evidence="1">
    <location>
        <begin position="35"/>
        <end position="229"/>
    </location>
</feature>
<dbReference type="AlphaFoldDB" id="A0A0R3N1S9"/>
<dbReference type="InterPro" id="IPR049162">
    <property type="entry name" value="GH59_C"/>
</dbReference>
<dbReference type="Pfam" id="PF21708">
    <property type="entry name" value="Glyco_hydro_59_C"/>
    <property type="match status" value="1"/>
</dbReference>
<evidence type="ECO:0000313" key="4">
    <source>
        <dbReference type="Proteomes" id="UP000051660"/>
    </source>
</evidence>
<evidence type="ECO:0000313" key="3">
    <source>
        <dbReference type="EMBL" id="KRR23875.1"/>
    </source>
</evidence>
<protein>
    <recommendedName>
        <fullName evidence="2">Glycosyl hydrolase family 59 C-terminal lectin domain-containing protein</fullName>
    </recommendedName>
</protein>
<sequence length="229" mass="24809">MDGSGPIFFCPIRSILRAAIAAAALACAGLPASAAGEAVMIAIDRMTTDSPPAGFSFARTGSGAEGEWIVVADPTARGGRAIEQRSVDRTDYRFPLAIHESFSAKDLIMQVRFKPVAGRIDQAGGVVVRLADPDNYYVARANALEHNVRFYRVVAGRRQQLGTSNIRVTSNEWHNLALRAEGNRFTVSYDGAVLFEVKDDTFRETGGVALWTKADSVTRFDQVTITTLP</sequence>
<keyword evidence="1" id="KW-0732">Signal</keyword>
<dbReference type="EMBL" id="LLYB01000066">
    <property type="protein sequence ID" value="KRR23875.1"/>
    <property type="molecule type" value="Genomic_DNA"/>
</dbReference>
<comment type="caution">
    <text evidence="3">The sequence shown here is derived from an EMBL/GenBank/DDBJ whole genome shotgun (WGS) entry which is preliminary data.</text>
</comment>
<evidence type="ECO:0000256" key="1">
    <source>
        <dbReference type="SAM" id="SignalP"/>
    </source>
</evidence>
<proteinExistence type="predicted"/>
<organism evidence="3 4">
    <name type="scientific">Bradyrhizobium lablabi</name>
    <dbReference type="NCBI Taxonomy" id="722472"/>
    <lineage>
        <taxon>Bacteria</taxon>
        <taxon>Pseudomonadati</taxon>
        <taxon>Pseudomonadota</taxon>
        <taxon>Alphaproteobacteria</taxon>
        <taxon>Hyphomicrobiales</taxon>
        <taxon>Nitrobacteraceae</taxon>
        <taxon>Bradyrhizobium</taxon>
    </lineage>
</organism>
<dbReference type="InterPro" id="IPR013320">
    <property type="entry name" value="ConA-like_dom_sf"/>
</dbReference>
<dbReference type="SUPFAM" id="SSF49899">
    <property type="entry name" value="Concanavalin A-like lectins/glucanases"/>
    <property type="match status" value="1"/>
</dbReference>